<proteinExistence type="predicted"/>
<name>A0A0N0MFC8_9PROT</name>
<comment type="caution">
    <text evidence="1">The sequence shown here is derived from an EMBL/GenBank/DDBJ whole genome shotgun (WGS) entry which is preliminary data.</text>
</comment>
<sequence length="55" mass="6237">MQNVGIATSPLSVRPVCQANINLMSFRHQIDCLIRIAVRYRVPEPSATLTRRDMP</sequence>
<dbReference type="EMBL" id="JUFX02000113">
    <property type="protein sequence ID" value="KPH87413.1"/>
    <property type="molecule type" value="Genomic_DNA"/>
</dbReference>
<organism evidence="1 2">
    <name type="scientific">Komagataeibacter intermedius AF2</name>
    <dbReference type="NCBI Taxonomy" id="1458464"/>
    <lineage>
        <taxon>Bacteria</taxon>
        <taxon>Pseudomonadati</taxon>
        <taxon>Pseudomonadota</taxon>
        <taxon>Alphaproteobacteria</taxon>
        <taxon>Acetobacterales</taxon>
        <taxon>Acetobacteraceae</taxon>
        <taxon>Komagataeibacter</taxon>
    </lineage>
</organism>
<evidence type="ECO:0000313" key="1">
    <source>
        <dbReference type="EMBL" id="KPH87413.1"/>
    </source>
</evidence>
<protein>
    <submittedName>
        <fullName evidence="1">Uncharacterized protein</fullName>
    </submittedName>
</protein>
<dbReference type="AlphaFoldDB" id="A0A0N0MFC8"/>
<evidence type="ECO:0000313" key="2">
    <source>
        <dbReference type="Proteomes" id="UP000031553"/>
    </source>
</evidence>
<accession>A0A0N0MFC8</accession>
<dbReference type="Proteomes" id="UP000031553">
    <property type="component" value="Unassembled WGS sequence"/>
</dbReference>
<gene>
    <name evidence="1" type="ORF">GLUCOINTEAF2_0202102</name>
</gene>
<reference evidence="1 2" key="1">
    <citation type="submission" date="2015-07" db="EMBL/GenBank/DDBJ databases">
        <title>Draft Genome Sequence of Komagataeibacter intermedius Strain AF2, Isolated from Kombucha Tea.</title>
        <authorList>
            <person name="Santos R.A."/>
            <person name="Berretta A.A."/>
            <person name="Barud H.S."/>
            <person name="Ribeiro S.J."/>
            <person name="Gonzalez-Garcia L.N."/>
            <person name="Zucchi T.D."/>
            <person name="Goldman G.H."/>
            <person name="Riano-Pachon D.M."/>
        </authorList>
    </citation>
    <scope>NUCLEOTIDE SEQUENCE [LARGE SCALE GENOMIC DNA]</scope>
    <source>
        <strain evidence="1 2">AF2</strain>
    </source>
</reference>